<proteinExistence type="predicted"/>
<name>A0A3D8QDT5_9HELO</name>
<feature type="compositionally biased region" description="Polar residues" evidence="1">
    <location>
        <begin position="507"/>
        <end position="517"/>
    </location>
</feature>
<feature type="compositionally biased region" description="Acidic residues" evidence="1">
    <location>
        <begin position="193"/>
        <end position="207"/>
    </location>
</feature>
<protein>
    <submittedName>
        <fullName evidence="2">Uncharacterized protein</fullName>
    </submittedName>
</protein>
<feature type="compositionally biased region" description="Low complexity" evidence="1">
    <location>
        <begin position="163"/>
        <end position="173"/>
    </location>
</feature>
<accession>A0A3D8QDT5</accession>
<feature type="region of interest" description="Disordered" evidence="1">
    <location>
        <begin position="256"/>
        <end position="300"/>
    </location>
</feature>
<evidence type="ECO:0000256" key="1">
    <source>
        <dbReference type="SAM" id="MobiDB-lite"/>
    </source>
</evidence>
<keyword evidence="3" id="KW-1185">Reference proteome</keyword>
<feature type="compositionally biased region" description="Basic and acidic residues" evidence="1">
    <location>
        <begin position="527"/>
        <end position="550"/>
    </location>
</feature>
<reference evidence="2 3" key="1">
    <citation type="journal article" date="2018" name="IMA Fungus">
        <title>IMA Genome-F 9: Draft genome sequence of Annulohypoxylon stygium, Aspergillus mulundensis, Berkeleyomyces basicola (syn. Thielaviopsis basicola), Ceratocystis smalleyi, two Cercospora beticola strains, Coleophoma cylindrospora, Fusarium fracticaudum, Phialophora cf. hyalina, and Morchella septimelata.</title>
        <authorList>
            <person name="Wingfield B.D."/>
            <person name="Bills G.F."/>
            <person name="Dong Y."/>
            <person name="Huang W."/>
            <person name="Nel W.J."/>
            <person name="Swalarsk-Parry B.S."/>
            <person name="Vaghefi N."/>
            <person name="Wilken P.M."/>
            <person name="An Z."/>
            <person name="de Beer Z.W."/>
            <person name="De Vos L."/>
            <person name="Chen L."/>
            <person name="Duong T.A."/>
            <person name="Gao Y."/>
            <person name="Hammerbacher A."/>
            <person name="Kikkert J.R."/>
            <person name="Li Y."/>
            <person name="Li H."/>
            <person name="Li K."/>
            <person name="Li Q."/>
            <person name="Liu X."/>
            <person name="Ma X."/>
            <person name="Naidoo K."/>
            <person name="Pethybridge S.J."/>
            <person name="Sun J."/>
            <person name="Steenkamp E.T."/>
            <person name="van der Nest M.A."/>
            <person name="van Wyk S."/>
            <person name="Wingfield M.J."/>
            <person name="Xiong C."/>
            <person name="Yue Q."/>
            <person name="Zhang X."/>
        </authorList>
    </citation>
    <scope>NUCLEOTIDE SEQUENCE [LARGE SCALE GENOMIC DNA]</scope>
    <source>
        <strain evidence="2 3">BP5796</strain>
    </source>
</reference>
<gene>
    <name evidence="2" type="ORF">BP5796_11585</name>
</gene>
<evidence type="ECO:0000313" key="3">
    <source>
        <dbReference type="Proteomes" id="UP000256328"/>
    </source>
</evidence>
<dbReference type="OrthoDB" id="3552456at2759"/>
<feature type="compositionally biased region" description="Basic and acidic residues" evidence="1">
    <location>
        <begin position="466"/>
        <end position="483"/>
    </location>
</feature>
<comment type="caution">
    <text evidence="2">The sequence shown here is derived from an EMBL/GenBank/DDBJ whole genome shotgun (WGS) entry which is preliminary data.</text>
</comment>
<sequence length="693" mass="78781">MSSFEDMTKWGRPNPAPPLLQAHPWSYQHLPGLDQLLGYQNNDNYVRLDQSSTIDDFLVHLCPVMLGLVCNDQFIEQDLHKARCRRCQIQHGPYSTFYQGIFDETAGLEENPENDGEILARFCYDRQSIDSYLLWKYPKEEDADEDTEEDTEEDSEDGFSDRPGSTTPTSPTSQERRLWMNDARFWNGFGHDESEDDSEDESTEESAEQIVGIWKFGEGDSEQDSEEDSEKFHQSAASYYSEYGFTAGEEAKYARNRPFRPTSPQSLRHIPAPTTGKRRRAPYEESDTDNDPPPKRSRRVPIESIMSGVQSIERGVQRSVRDKTSTLSQQPSKNCIDHTNKPVIMFQDTEIIDYVYYDGAWRSMGKLDLTLQMWSDMTKGDKDTAILFENHTELLQPKPRIKALSLHTPSGGRRRLRGRTGSTRGAATFKDPIGNSQFNFHKDEGKQRGEDEQEDEENGALNRASGTKDVRRSRVHFHSRDKSEASLKFAPYSSSSISLARASTSANLSSPSRSVTWTGDDDDDGEREGKGCDRGGTRIQKDDESDKDFVPSKIRAATGGGRRRNTSSEQAALPQSSTTVSNASMVQASTGTRRRPRRPAWSEDETNILIQEYQYHLQEERNRGVGEHQKLRDMRLHQKLARQLETRGVRRTAGAIKNHWTRVCRQMSGLDERTARKDGQARAMVTSAQPRRS</sequence>
<organism evidence="2 3">
    <name type="scientific">Coleophoma crateriformis</name>
    <dbReference type="NCBI Taxonomy" id="565419"/>
    <lineage>
        <taxon>Eukaryota</taxon>
        <taxon>Fungi</taxon>
        <taxon>Dikarya</taxon>
        <taxon>Ascomycota</taxon>
        <taxon>Pezizomycotina</taxon>
        <taxon>Leotiomycetes</taxon>
        <taxon>Helotiales</taxon>
        <taxon>Dermateaceae</taxon>
        <taxon>Coleophoma</taxon>
    </lineage>
</organism>
<dbReference type="AlphaFoldDB" id="A0A3D8QDT5"/>
<feature type="region of interest" description="Disordered" evidence="1">
    <location>
        <begin position="137"/>
        <end position="208"/>
    </location>
</feature>
<feature type="compositionally biased region" description="Acidic residues" evidence="1">
    <location>
        <begin position="141"/>
        <end position="158"/>
    </location>
</feature>
<dbReference type="Proteomes" id="UP000256328">
    <property type="component" value="Unassembled WGS sequence"/>
</dbReference>
<feature type="region of interest" description="Disordered" evidence="1">
    <location>
        <begin position="671"/>
        <end position="693"/>
    </location>
</feature>
<feature type="region of interest" description="Disordered" evidence="1">
    <location>
        <begin position="404"/>
        <end position="483"/>
    </location>
</feature>
<feature type="compositionally biased region" description="Basic and acidic residues" evidence="1">
    <location>
        <begin position="440"/>
        <end position="450"/>
    </location>
</feature>
<evidence type="ECO:0000313" key="2">
    <source>
        <dbReference type="EMBL" id="RDW59979.1"/>
    </source>
</evidence>
<feature type="compositionally biased region" description="Polar residues" evidence="1">
    <location>
        <begin position="567"/>
        <end position="591"/>
    </location>
</feature>
<feature type="compositionally biased region" description="Basic and acidic residues" evidence="1">
    <location>
        <begin position="671"/>
        <end position="680"/>
    </location>
</feature>
<feature type="region of interest" description="Disordered" evidence="1">
    <location>
        <begin position="503"/>
        <end position="603"/>
    </location>
</feature>
<dbReference type="EMBL" id="PDLN01000019">
    <property type="protein sequence ID" value="RDW59979.1"/>
    <property type="molecule type" value="Genomic_DNA"/>
</dbReference>